<keyword evidence="7" id="KW-0460">Magnesium</keyword>
<evidence type="ECO:0000256" key="4">
    <source>
        <dbReference type="ARBA" id="ARBA00022741"/>
    </source>
</evidence>
<keyword evidence="10" id="KW-1185">Reference proteome</keyword>
<comment type="subcellular location">
    <subcellularLocation>
        <location evidence="7">Cytoplasm</location>
    </subcellularLocation>
</comment>
<evidence type="ECO:0000256" key="6">
    <source>
        <dbReference type="ARBA" id="ARBA00022840"/>
    </source>
</evidence>
<dbReference type="NCBIfam" id="TIGR00016">
    <property type="entry name" value="ackA"/>
    <property type="match status" value="1"/>
</dbReference>
<feature type="site" description="Transition state stabilizer" evidence="7">
    <location>
        <position position="180"/>
    </location>
</feature>
<dbReference type="PANTHER" id="PTHR21060">
    <property type="entry name" value="ACETATE KINASE"/>
    <property type="match status" value="1"/>
</dbReference>
<dbReference type="RefSeq" id="WP_013485870.1">
    <property type="nucleotide sequence ID" value="NC_014828.1"/>
</dbReference>
<keyword evidence="4 7" id="KW-0547">Nucleotide-binding</keyword>
<dbReference type="AlphaFoldDB" id="E6U350"/>
<feature type="binding site" evidence="7">
    <location>
        <begin position="331"/>
        <end position="335"/>
    </location>
    <ligand>
        <name>ATP</name>
        <dbReference type="ChEBI" id="CHEBI:30616"/>
    </ligand>
</feature>
<dbReference type="InterPro" id="IPR000890">
    <property type="entry name" value="Aliphatic_acid_kin_short-chain"/>
</dbReference>
<dbReference type="PRINTS" id="PR00471">
    <property type="entry name" value="ACETATEKNASE"/>
</dbReference>
<comment type="subunit">
    <text evidence="7">Homodimer.</text>
</comment>
<proteinExistence type="inferred from homology"/>
<dbReference type="SUPFAM" id="SSF53067">
    <property type="entry name" value="Actin-like ATPase domain"/>
    <property type="match status" value="2"/>
</dbReference>
<dbReference type="KEGG" id="eha:Ethha_2004"/>
<evidence type="ECO:0000256" key="1">
    <source>
        <dbReference type="ARBA" id="ARBA00008748"/>
    </source>
</evidence>
<dbReference type="PIRSF" id="PIRSF000722">
    <property type="entry name" value="Acetate_prop_kin"/>
    <property type="match status" value="1"/>
</dbReference>
<protein>
    <recommendedName>
        <fullName evidence="7">Acetate kinase</fullName>
        <ecNumber evidence="7">2.7.2.1</ecNumber>
    </recommendedName>
    <alternativeName>
        <fullName evidence="7">Acetokinase</fullName>
    </alternativeName>
</protein>
<feature type="binding site" evidence="7">
    <location>
        <begin position="208"/>
        <end position="212"/>
    </location>
    <ligand>
        <name>ATP</name>
        <dbReference type="ChEBI" id="CHEBI:30616"/>
    </ligand>
</feature>
<dbReference type="GO" id="GO:0006083">
    <property type="term" value="P:acetate metabolic process"/>
    <property type="evidence" value="ECO:0007669"/>
    <property type="project" value="TreeGrafter"/>
</dbReference>
<dbReference type="CDD" id="cd24010">
    <property type="entry name" value="ASKHA_NBD_AcK_PK"/>
    <property type="match status" value="1"/>
</dbReference>
<dbReference type="HAMAP" id="MF_00020">
    <property type="entry name" value="Acetate_kinase"/>
    <property type="match status" value="1"/>
</dbReference>
<dbReference type="UniPathway" id="UPA00340">
    <property type="reaction ID" value="UER00458"/>
</dbReference>
<comment type="catalytic activity">
    <reaction evidence="7">
        <text>acetate + ATP = acetyl phosphate + ADP</text>
        <dbReference type="Rhea" id="RHEA:11352"/>
        <dbReference type="ChEBI" id="CHEBI:22191"/>
        <dbReference type="ChEBI" id="CHEBI:30089"/>
        <dbReference type="ChEBI" id="CHEBI:30616"/>
        <dbReference type="ChEBI" id="CHEBI:456216"/>
        <dbReference type="EC" id="2.7.2.1"/>
    </reaction>
</comment>
<dbReference type="STRING" id="663278.Ethha_2004"/>
<evidence type="ECO:0000313" key="10">
    <source>
        <dbReference type="Proteomes" id="UP000001551"/>
    </source>
</evidence>
<keyword evidence="5 7" id="KW-0418">Kinase</keyword>
<keyword evidence="2 7" id="KW-0963">Cytoplasm</keyword>
<dbReference type="GO" id="GO:0005737">
    <property type="term" value="C:cytoplasm"/>
    <property type="evidence" value="ECO:0007669"/>
    <property type="project" value="UniProtKB-SubCell"/>
</dbReference>
<dbReference type="eggNOG" id="COG0282">
    <property type="taxonomic scope" value="Bacteria"/>
</dbReference>
<feature type="binding site" evidence="7">
    <location>
        <position position="386"/>
    </location>
    <ligand>
        <name>Mg(2+)</name>
        <dbReference type="ChEBI" id="CHEBI:18420"/>
    </ligand>
</feature>
<dbReference type="PROSITE" id="PS01075">
    <property type="entry name" value="ACETATE_KINASE_1"/>
    <property type="match status" value="1"/>
</dbReference>
<feature type="binding site" evidence="7">
    <location>
        <begin position="283"/>
        <end position="285"/>
    </location>
    <ligand>
        <name>ATP</name>
        <dbReference type="ChEBI" id="CHEBI:30616"/>
    </ligand>
</feature>
<feature type="site" description="Transition state stabilizer" evidence="7">
    <location>
        <position position="241"/>
    </location>
</feature>
<dbReference type="PANTHER" id="PTHR21060:SF15">
    <property type="entry name" value="ACETATE KINASE-RELATED"/>
    <property type="match status" value="1"/>
</dbReference>
<accession>E6U350</accession>
<comment type="similarity">
    <text evidence="1 7 8">Belongs to the acetokinase family.</text>
</comment>
<dbReference type="EMBL" id="CP002400">
    <property type="protein sequence ID" value="ADU27522.1"/>
    <property type="molecule type" value="Genomic_DNA"/>
</dbReference>
<dbReference type="InterPro" id="IPR043129">
    <property type="entry name" value="ATPase_NBD"/>
</dbReference>
<evidence type="ECO:0000256" key="5">
    <source>
        <dbReference type="ARBA" id="ARBA00022777"/>
    </source>
</evidence>
<sequence>MKILVINAGSSSLKYQLINVENKDVLAKGNCERIGIDGRFKHKTGDGRGFEREVALPDHRAAFRLVIEALTTGEFAVIGSTSEIDAVGHRIVHGGDKFTHSVLVTDEVLKEFQGVINFAPLHNPPALSGIEACRETLGKAVPNVMVFDTAFHQTMPPQAYIFGVPYKYYEQYRVRRYGAHGTSHRYVSLRCAELLGKKPEETKIVTCHLGNGSSISAVDAGKCVDTSMGFTPLGGIIMGTRSGDLDPSVVTFIMEKEGISPRDMENLLNKESGFIGISGISSDDRDLEEATAKGIERSKIAQDAQRYQIKKLVGAYSAAMGGLDALVFTGGIGENSSLLRAAVCENMEYLGITFDPAKNEETIRGKEGDLSLPGGKVRVYVIPTNEEYMIALDTKTLVG</sequence>
<keyword evidence="7" id="KW-0479">Metal-binding</keyword>
<dbReference type="GO" id="GO:0005524">
    <property type="term" value="F:ATP binding"/>
    <property type="evidence" value="ECO:0007669"/>
    <property type="project" value="UniProtKB-KW"/>
</dbReference>
<dbReference type="InterPro" id="IPR023865">
    <property type="entry name" value="Aliphatic_acid_kinase_CS"/>
</dbReference>
<feature type="binding site" evidence="7">
    <location>
        <position position="14"/>
    </location>
    <ligand>
        <name>ATP</name>
        <dbReference type="ChEBI" id="CHEBI:30616"/>
    </ligand>
</feature>
<dbReference type="InterPro" id="IPR004372">
    <property type="entry name" value="Ac/propionate_kinase"/>
</dbReference>
<dbReference type="HOGENOM" id="CLU_020352_0_1_9"/>
<organism evidence="9 10">
    <name type="scientific">Ethanoligenens harbinense (strain DSM 18485 / JCM 12961 / CGMCC 1.5033 / YUAN-3)</name>
    <dbReference type="NCBI Taxonomy" id="663278"/>
    <lineage>
        <taxon>Bacteria</taxon>
        <taxon>Bacillati</taxon>
        <taxon>Bacillota</taxon>
        <taxon>Clostridia</taxon>
        <taxon>Eubacteriales</taxon>
        <taxon>Oscillospiraceae</taxon>
        <taxon>Ethanoligenens</taxon>
    </lineage>
</organism>
<evidence type="ECO:0000256" key="7">
    <source>
        <dbReference type="HAMAP-Rule" id="MF_00020"/>
    </source>
</evidence>
<dbReference type="EC" id="2.7.2.1" evidence="7"/>
<evidence type="ECO:0000256" key="2">
    <source>
        <dbReference type="ARBA" id="ARBA00022490"/>
    </source>
</evidence>
<feature type="binding site" evidence="7">
    <location>
        <position position="7"/>
    </location>
    <ligand>
        <name>Mg(2+)</name>
        <dbReference type="ChEBI" id="CHEBI:18420"/>
    </ligand>
</feature>
<comment type="function">
    <text evidence="7">Catalyzes the formation of acetyl phosphate from acetate and ATP. Can also catalyze the reverse reaction.</text>
</comment>
<keyword evidence="3 7" id="KW-0808">Transferase</keyword>
<dbReference type="Gene3D" id="3.30.420.40">
    <property type="match status" value="2"/>
</dbReference>
<name>E6U350_ETHHY</name>
<comment type="pathway">
    <text evidence="7">Metabolic intermediate biosynthesis; acetyl-CoA biosynthesis; acetyl-CoA from acetate: step 1/2.</text>
</comment>
<reference evidence="9 10" key="1">
    <citation type="submission" date="2010-12" db="EMBL/GenBank/DDBJ databases">
        <title>Complete sequence of Ethanoligenens harbinense YUAN-3.</title>
        <authorList>
            <person name="Lucas S."/>
            <person name="Copeland A."/>
            <person name="Lapidus A."/>
            <person name="Cheng J.-F."/>
            <person name="Bruce D."/>
            <person name="Goodwin L."/>
            <person name="Pitluck S."/>
            <person name="Chertkov O."/>
            <person name="Misra M."/>
            <person name="Detter J.C."/>
            <person name="Han C."/>
            <person name="Tapia R."/>
            <person name="Land M."/>
            <person name="Hauser L."/>
            <person name="Jeffries C."/>
            <person name="Kyrpides N."/>
            <person name="Ivanova N."/>
            <person name="Mikhailova N."/>
            <person name="Wang A."/>
            <person name="Mouttaki H."/>
            <person name="He Z."/>
            <person name="Zhou J."/>
            <person name="Hemme C.L."/>
            <person name="Woyke T."/>
        </authorList>
    </citation>
    <scope>NUCLEOTIDE SEQUENCE [LARGE SCALE GENOMIC DNA]</scope>
    <source>
        <strain evidence="10">DSM 18485 / JCM 12961 / CGMCC 1.5033 / YUAN-3</strain>
    </source>
</reference>
<keyword evidence="6 7" id="KW-0067">ATP-binding</keyword>
<evidence type="ECO:0000313" key="9">
    <source>
        <dbReference type="EMBL" id="ADU27522.1"/>
    </source>
</evidence>
<feature type="binding site" evidence="7">
    <location>
        <position position="90"/>
    </location>
    <ligand>
        <name>substrate</name>
    </ligand>
</feature>
<dbReference type="GO" id="GO:0006085">
    <property type="term" value="P:acetyl-CoA biosynthetic process"/>
    <property type="evidence" value="ECO:0007669"/>
    <property type="project" value="UniProtKB-UniRule"/>
</dbReference>
<gene>
    <name evidence="7" type="primary">ackA</name>
    <name evidence="9" type="ordered locus">Ethha_2004</name>
</gene>
<dbReference type="Proteomes" id="UP000001551">
    <property type="component" value="Chromosome"/>
</dbReference>
<dbReference type="PROSITE" id="PS01076">
    <property type="entry name" value="ACETATE_KINASE_2"/>
    <property type="match status" value="1"/>
</dbReference>
<dbReference type="GO" id="GO:0008776">
    <property type="term" value="F:acetate kinase activity"/>
    <property type="evidence" value="ECO:0007669"/>
    <property type="project" value="UniProtKB-UniRule"/>
</dbReference>
<dbReference type="Pfam" id="PF00871">
    <property type="entry name" value="Acetate_kinase"/>
    <property type="match status" value="1"/>
</dbReference>
<dbReference type="GO" id="GO:0000287">
    <property type="term" value="F:magnesium ion binding"/>
    <property type="evidence" value="ECO:0007669"/>
    <property type="project" value="UniProtKB-UniRule"/>
</dbReference>
<evidence type="ECO:0000256" key="8">
    <source>
        <dbReference type="RuleBase" id="RU003835"/>
    </source>
</evidence>
<evidence type="ECO:0000256" key="3">
    <source>
        <dbReference type="ARBA" id="ARBA00022679"/>
    </source>
</evidence>
<comment type="cofactor">
    <cofactor evidence="7">
        <name>Mg(2+)</name>
        <dbReference type="ChEBI" id="CHEBI:18420"/>
    </cofactor>
    <cofactor evidence="7">
        <name>Mn(2+)</name>
        <dbReference type="ChEBI" id="CHEBI:29035"/>
    </cofactor>
    <text evidence="7">Mg(2+). Can also accept Mn(2+).</text>
</comment>
<feature type="active site" description="Proton donor/acceptor" evidence="7">
    <location>
        <position position="148"/>
    </location>
</feature>